<evidence type="ECO:0000313" key="2">
    <source>
        <dbReference type="EMBL" id="TRM58005.1"/>
    </source>
</evidence>
<evidence type="ECO:0000313" key="3">
    <source>
        <dbReference type="Proteomes" id="UP000320762"/>
    </source>
</evidence>
<name>A0A550BZM9_9AGAR</name>
<accession>A0A550BZM9</accession>
<feature type="region of interest" description="Disordered" evidence="1">
    <location>
        <begin position="55"/>
        <end position="85"/>
    </location>
</feature>
<feature type="compositionally biased region" description="Low complexity" evidence="1">
    <location>
        <begin position="66"/>
        <end position="77"/>
    </location>
</feature>
<dbReference type="Proteomes" id="UP000320762">
    <property type="component" value="Unassembled WGS sequence"/>
</dbReference>
<dbReference type="EMBL" id="VDMD01000040">
    <property type="protein sequence ID" value="TRM58005.1"/>
    <property type="molecule type" value="Genomic_DNA"/>
</dbReference>
<keyword evidence="3" id="KW-1185">Reference proteome</keyword>
<protein>
    <submittedName>
        <fullName evidence="2">Uncharacterized protein</fullName>
    </submittedName>
</protein>
<sequence length="233" mass="24982">MTGLADVRGRAGTTTSIHTAVLALQDHATRTSHRCSSSSTKCSPAGVVDQRLRLGSKDKSSPSRPPSVSTSSPAPASMNGPGERRIMSDRFPVGLTFGIQLALFSGASAPFTRMRTVHLFRDVERKAFSGTYLFTARVASSDRALDMLHDVPRSCRTRRWQCPARVGGVAGASLHSSFCSLTESLCFQLADLPHRYPCSPIPCSSIPPSPKSCSLQGMSCETFEDECGPTVET</sequence>
<comment type="caution">
    <text evidence="2">The sequence shown here is derived from an EMBL/GenBank/DDBJ whole genome shotgun (WGS) entry which is preliminary data.</text>
</comment>
<reference evidence="2 3" key="1">
    <citation type="journal article" date="2019" name="New Phytol.">
        <title>Comparative genomics reveals unique wood-decay strategies and fruiting body development in the Schizophyllaceae.</title>
        <authorList>
            <person name="Almasi E."/>
            <person name="Sahu N."/>
            <person name="Krizsan K."/>
            <person name="Balint B."/>
            <person name="Kovacs G.M."/>
            <person name="Kiss B."/>
            <person name="Cseklye J."/>
            <person name="Drula E."/>
            <person name="Henrissat B."/>
            <person name="Nagy I."/>
            <person name="Chovatia M."/>
            <person name="Adam C."/>
            <person name="LaButti K."/>
            <person name="Lipzen A."/>
            <person name="Riley R."/>
            <person name="Grigoriev I.V."/>
            <person name="Nagy L.G."/>
        </authorList>
    </citation>
    <scope>NUCLEOTIDE SEQUENCE [LARGE SCALE GENOMIC DNA]</scope>
    <source>
        <strain evidence="2 3">NL-1724</strain>
    </source>
</reference>
<evidence type="ECO:0000256" key="1">
    <source>
        <dbReference type="SAM" id="MobiDB-lite"/>
    </source>
</evidence>
<dbReference type="AlphaFoldDB" id="A0A550BZM9"/>
<organism evidence="2 3">
    <name type="scientific">Schizophyllum amplum</name>
    <dbReference type="NCBI Taxonomy" id="97359"/>
    <lineage>
        <taxon>Eukaryota</taxon>
        <taxon>Fungi</taxon>
        <taxon>Dikarya</taxon>
        <taxon>Basidiomycota</taxon>
        <taxon>Agaricomycotina</taxon>
        <taxon>Agaricomycetes</taxon>
        <taxon>Agaricomycetidae</taxon>
        <taxon>Agaricales</taxon>
        <taxon>Schizophyllaceae</taxon>
        <taxon>Schizophyllum</taxon>
    </lineage>
</organism>
<gene>
    <name evidence="2" type="ORF">BD626DRAFT_512982</name>
</gene>
<proteinExistence type="predicted"/>